<dbReference type="InterPro" id="IPR034593">
    <property type="entry name" value="DgoD-like"/>
</dbReference>
<keyword evidence="2" id="KW-0479">Metal-binding</keyword>
<dbReference type="InterPro" id="IPR029017">
    <property type="entry name" value="Enolase-like_N"/>
</dbReference>
<reference evidence="5" key="1">
    <citation type="journal article" date="2019" name="Int. J. Syst. Evol. Microbiol.">
        <title>The Global Catalogue of Microorganisms (GCM) 10K type strain sequencing project: providing services to taxonomists for standard genome sequencing and annotation.</title>
        <authorList>
            <consortium name="The Broad Institute Genomics Platform"/>
            <consortium name="The Broad Institute Genome Sequencing Center for Infectious Disease"/>
            <person name="Wu L."/>
            <person name="Ma J."/>
        </authorList>
    </citation>
    <scope>NUCLEOTIDE SEQUENCE [LARGE SCALE GENOMIC DNA]</scope>
    <source>
        <strain evidence="5">CCUG 59129</strain>
    </source>
</reference>
<dbReference type="SUPFAM" id="SSF51604">
    <property type="entry name" value="Enolase C-terminal domain-like"/>
    <property type="match status" value="1"/>
</dbReference>
<evidence type="ECO:0000259" key="3">
    <source>
        <dbReference type="Pfam" id="PF13378"/>
    </source>
</evidence>
<accession>A0ABW3HUP8</accession>
<dbReference type="Gene3D" id="3.30.390.10">
    <property type="entry name" value="Enolase-like, N-terminal domain"/>
    <property type="match status" value="1"/>
</dbReference>
<evidence type="ECO:0000313" key="4">
    <source>
        <dbReference type="EMBL" id="MFD0961246.1"/>
    </source>
</evidence>
<comment type="caution">
    <text evidence="4">The sequence shown here is derived from an EMBL/GenBank/DDBJ whole genome shotgun (WGS) entry which is preliminary data.</text>
</comment>
<dbReference type="InterPro" id="IPR036849">
    <property type="entry name" value="Enolase-like_C_sf"/>
</dbReference>
<evidence type="ECO:0000313" key="5">
    <source>
        <dbReference type="Proteomes" id="UP001596989"/>
    </source>
</evidence>
<evidence type="ECO:0000256" key="1">
    <source>
        <dbReference type="ARBA" id="ARBA00008031"/>
    </source>
</evidence>
<feature type="domain" description="Enolase C-terminal" evidence="3">
    <location>
        <begin position="146"/>
        <end position="371"/>
    </location>
</feature>
<dbReference type="Proteomes" id="UP001596989">
    <property type="component" value="Unassembled WGS sequence"/>
</dbReference>
<sequence length="383" mass="42087">MRSFDSLFEISGVIDAVTLYRMDVSVERHFSFGSWSSRQHGLLKIASGEEYGWGEEVMAVNTEDLELAQWSVGLERLSGMTVGNALLFVQSMLEDWGTRKCEMVEMALIDLAGKLLRKSSIELLGLTGTKPVPGLYCVLEKDEESVEARAKEAVAQGYRRYLKVKLFGDPLVDERVVRAARHVMGEEAYIVGDVNTGYRMRQSEASVDDIAAQLLRLQRCGLSACEDPAALDRDQWVTLQKMVGSLDLIPDYPLRPARKAIHTLVPGMGAIFNIHPGAMGSLLEAIKLAEKIDGFGGGIMIGDNSLIGPACTVWQQLAIGLQAEWVEALEKKEESESFLQCLVSRKTSSLKDGKVAVSGEGFGFALQLDEQALDGMSVHQIRL</sequence>
<organism evidence="4 5">
    <name type="scientific">Paenibacillus chungangensis</name>
    <dbReference type="NCBI Taxonomy" id="696535"/>
    <lineage>
        <taxon>Bacteria</taxon>
        <taxon>Bacillati</taxon>
        <taxon>Bacillota</taxon>
        <taxon>Bacilli</taxon>
        <taxon>Bacillales</taxon>
        <taxon>Paenibacillaceae</taxon>
        <taxon>Paenibacillus</taxon>
    </lineage>
</organism>
<dbReference type="PANTHER" id="PTHR48080">
    <property type="entry name" value="D-GALACTONATE DEHYDRATASE-RELATED"/>
    <property type="match status" value="1"/>
</dbReference>
<name>A0ABW3HUP8_9BACL</name>
<dbReference type="EMBL" id="JBHTJZ010000033">
    <property type="protein sequence ID" value="MFD0961246.1"/>
    <property type="molecule type" value="Genomic_DNA"/>
</dbReference>
<dbReference type="Pfam" id="PF13378">
    <property type="entry name" value="MR_MLE_C"/>
    <property type="match status" value="1"/>
</dbReference>
<keyword evidence="5" id="KW-1185">Reference proteome</keyword>
<proteinExistence type="inferred from homology"/>
<dbReference type="Gene3D" id="3.20.20.120">
    <property type="entry name" value="Enolase-like C-terminal domain"/>
    <property type="match status" value="1"/>
</dbReference>
<gene>
    <name evidence="4" type="ORF">ACFQ2I_18000</name>
</gene>
<comment type="similarity">
    <text evidence="1">Belongs to the mandelate racemase/muconate lactonizing enzyme family.</text>
</comment>
<dbReference type="PANTHER" id="PTHR48080:SF3">
    <property type="entry name" value="ENOLASE SUPERFAMILY MEMBER DDB_G0284701"/>
    <property type="match status" value="1"/>
</dbReference>
<dbReference type="InterPro" id="IPR029065">
    <property type="entry name" value="Enolase_C-like"/>
</dbReference>
<protein>
    <submittedName>
        <fullName evidence="4">Enolase C-terminal domain-like protein</fullName>
    </submittedName>
</protein>
<dbReference type="RefSeq" id="WP_377566612.1">
    <property type="nucleotide sequence ID" value="NZ_JBHTJZ010000033.1"/>
</dbReference>
<dbReference type="SUPFAM" id="SSF54826">
    <property type="entry name" value="Enolase N-terminal domain-like"/>
    <property type="match status" value="1"/>
</dbReference>
<evidence type="ECO:0000256" key="2">
    <source>
        <dbReference type="ARBA" id="ARBA00022723"/>
    </source>
</evidence>